<evidence type="ECO:0000256" key="5">
    <source>
        <dbReference type="PIRNR" id="PIRNR000077"/>
    </source>
</evidence>
<dbReference type="Gene3D" id="3.40.30.10">
    <property type="entry name" value="Glutaredoxin"/>
    <property type="match status" value="1"/>
</dbReference>
<evidence type="ECO:0000256" key="2">
    <source>
        <dbReference type="ARBA" id="ARBA00022982"/>
    </source>
</evidence>
<dbReference type="InterPro" id="IPR036249">
    <property type="entry name" value="Thioredoxin-like_sf"/>
</dbReference>
<comment type="similarity">
    <text evidence="5">Belongs to the thioredoxin family.</text>
</comment>
<feature type="site" description="Deprotonates C-terminal active site Cys" evidence="6">
    <location>
        <position position="25"/>
    </location>
</feature>
<dbReference type="PIRSF" id="PIRSF000077">
    <property type="entry name" value="Thioredoxin"/>
    <property type="match status" value="1"/>
</dbReference>
<organism evidence="9 10">
    <name type="scientific">Ceraceosorus guamensis</name>
    <dbReference type="NCBI Taxonomy" id="1522189"/>
    <lineage>
        <taxon>Eukaryota</taxon>
        <taxon>Fungi</taxon>
        <taxon>Dikarya</taxon>
        <taxon>Basidiomycota</taxon>
        <taxon>Ustilaginomycotina</taxon>
        <taxon>Exobasidiomycetes</taxon>
        <taxon>Ceraceosorales</taxon>
        <taxon>Ceraceosoraceae</taxon>
        <taxon>Ceraceosorus</taxon>
    </lineage>
</organism>
<dbReference type="PANTHER" id="PTHR46115">
    <property type="entry name" value="THIOREDOXIN-LIKE PROTEIN 1"/>
    <property type="match status" value="1"/>
</dbReference>
<keyword evidence="3 7" id="KW-1015">Disulfide bond</keyword>
<dbReference type="SUPFAM" id="SSF52833">
    <property type="entry name" value="Thioredoxin-like"/>
    <property type="match status" value="1"/>
</dbReference>
<dbReference type="PROSITE" id="PS00194">
    <property type="entry name" value="THIOREDOXIN_1"/>
    <property type="match status" value="1"/>
</dbReference>
<dbReference type="Pfam" id="PF00085">
    <property type="entry name" value="Thioredoxin"/>
    <property type="match status" value="1"/>
</dbReference>
<accession>A0A316W587</accession>
<feature type="site" description="Contributes to redox potential value" evidence="6">
    <location>
        <position position="32"/>
    </location>
</feature>
<feature type="domain" description="Thioredoxin" evidence="8">
    <location>
        <begin position="1"/>
        <end position="107"/>
    </location>
</feature>
<gene>
    <name evidence="9" type="ORF">IE81DRAFT_286084</name>
</gene>
<feature type="active site" description="Nucleophile" evidence="6">
    <location>
        <position position="34"/>
    </location>
</feature>
<dbReference type="RefSeq" id="XP_025372266.1">
    <property type="nucleotide sequence ID" value="XM_025511661.1"/>
</dbReference>
<dbReference type="FunFam" id="3.40.30.10:FF:000001">
    <property type="entry name" value="Thioredoxin"/>
    <property type="match status" value="1"/>
</dbReference>
<evidence type="ECO:0000256" key="7">
    <source>
        <dbReference type="PIRSR" id="PIRSR000077-4"/>
    </source>
</evidence>
<feature type="active site" description="Nucleophile" evidence="6">
    <location>
        <position position="31"/>
    </location>
</feature>
<evidence type="ECO:0000313" key="10">
    <source>
        <dbReference type="Proteomes" id="UP000245783"/>
    </source>
</evidence>
<reference evidence="9 10" key="1">
    <citation type="journal article" date="2018" name="Mol. Biol. Evol.">
        <title>Broad Genomic Sampling Reveals a Smut Pathogenic Ancestry of the Fungal Clade Ustilaginomycotina.</title>
        <authorList>
            <person name="Kijpornyongpan T."/>
            <person name="Mondo S.J."/>
            <person name="Barry K."/>
            <person name="Sandor L."/>
            <person name="Lee J."/>
            <person name="Lipzen A."/>
            <person name="Pangilinan J."/>
            <person name="LaButti K."/>
            <person name="Hainaut M."/>
            <person name="Henrissat B."/>
            <person name="Grigoriev I.V."/>
            <person name="Spatafora J.W."/>
            <person name="Aime M.C."/>
        </authorList>
    </citation>
    <scope>NUCLEOTIDE SEQUENCE [LARGE SCALE GENOMIC DNA]</scope>
    <source>
        <strain evidence="9 10">MCA 4658</strain>
    </source>
</reference>
<sequence length="107" mass="11709">MGVKVISSKSEFDELIKSDKPTIIDFWATWCGPCKMISPIFEKIAEATGESATFAKVDVDEQGEIAQEVGIRAMPTFLVFKNGQQVDKLLGADPSKLQVSVKRSDSV</sequence>
<dbReference type="GO" id="GO:0015035">
    <property type="term" value="F:protein-disulfide reductase activity"/>
    <property type="evidence" value="ECO:0007669"/>
    <property type="project" value="InterPro"/>
</dbReference>
<dbReference type="OrthoDB" id="2121326at2759"/>
<dbReference type="PROSITE" id="PS51352">
    <property type="entry name" value="THIOREDOXIN_2"/>
    <property type="match status" value="1"/>
</dbReference>
<dbReference type="NCBIfam" id="TIGR01068">
    <property type="entry name" value="thioredoxin"/>
    <property type="match status" value="1"/>
</dbReference>
<dbReference type="CDD" id="cd02947">
    <property type="entry name" value="TRX_family"/>
    <property type="match status" value="1"/>
</dbReference>
<evidence type="ECO:0000256" key="1">
    <source>
        <dbReference type="ARBA" id="ARBA00022448"/>
    </source>
</evidence>
<dbReference type="STRING" id="1522189.A0A316W587"/>
<keyword evidence="4 7" id="KW-0676">Redox-active center</keyword>
<evidence type="ECO:0000256" key="3">
    <source>
        <dbReference type="ARBA" id="ARBA00023157"/>
    </source>
</evidence>
<dbReference type="GeneID" id="37033531"/>
<dbReference type="EMBL" id="KZ819357">
    <property type="protein sequence ID" value="PWN45106.1"/>
    <property type="molecule type" value="Genomic_DNA"/>
</dbReference>
<keyword evidence="1" id="KW-0813">Transport</keyword>
<feature type="site" description="Contributes to redox potential value" evidence="6">
    <location>
        <position position="33"/>
    </location>
</feature>
<keyword evidence="2" id="KW-0249">Electron transport</keyword>
<dbReference type="InterPro" id="IPR005746">
    <property type="entry name" value="Thioredoxin"/>
</dbReference>
<dbReference type="InterPro" id="IPR013766">
    <property type="entry name" value="Thioredoxin_domain"/>
</dbReference>
<dbReference type="AlphaFoldDB" id="A0A316W587"/>
<dbReference type="FunCoup" id="A0A316W587">
    <property type="interactions" value="217"/>
</dbReference>
<dbReference type="PRINTS" id="PR00421">
    <property type="entry name" value="THIOREDOXIN"/>
</dbReference>
<evidence type="ECO:0000259" key="8">
    <source>
        <dbReference type="PROSITE" id="PS51352"/>
    </source>
</evidence>
<proteinExistence type="inferred from homology"/>
<evidence type="ECO:0000256" key="4">
    <source>
        <dbReference type="ARBA" id="ARBA00023284"/>
    </source>
</evidence>
<name>A0A316W587_9BASI</name>
<dbReference type="InterPro" id="IPR017937">
    <property type="entry name" value="Thioredoxin_CS"/>
</dbReference>
<feature type="disulfide bond" description="Redox-active" evidence="7">
    <location>
        <begin position="31"/>
        <end position="34"/>
    </location>
</feature>
<evidence type="ECO:0000256" key="6">
    <source>
        <dbReference type="PIRSR" id="PIRSR000077-1"/>
    </source>
</evidence>
<evidence type="ECO:0000313" key="9">
    <source>
        <dbReference type="EMBL" id="PWN45106.1"/>
    </source>
</evidence>
<dbReference type="Proteomes" id="UP000245783">
    <property type="component" value="Unassembled WGS sequence"/>
</dbReference>
<dbReference type="InParanoid" id="A0A316W587"/>
<keyword evidence="10" id="KW-1185">Reference proteome</keyword>
<protein>
    <recommendedName>
        <fullName evidence="5">Thioredoxin</fullName>
    </recommendedName>
</protein>